<proteinExistence type="inferred from homology"/>
<accession>Q2PY17</accession>
<comment type="similarity">
    <text evidence="2 8">Belongs to the PTPS family. QueD subfamily.</text>
</comment>
<dbReference type="PANTHER" id="PTHR12589:SF7">
    <property type="entry name" value="6-PYRUVOYL TETRAHYDROBIOPTERIN SYNTHASE"/>
    <property type="match status" value="1"/>
</dbReference>
<comment type="pathway">
    <text evidence="1 8">Purine metabolism; 7-cyano-7-deazaguanine biosynthesis.</text>
</comment>
<dbReference type="UniPathway" id="UPA00391"/>
<comment type="cofactor">
    <cofactor evidence="8 10">
        <name>Zn(2+)</name>
        <dbReference type="ChEBI" id="CHEBI:29105"/>
    </cofactor>
    <text evidence="8 10">Binds 1 zinc ion per subunit.</text>
</comment>
<evidence type="ECO:0000256" key="8">
    <source>
        <dbReference type="PIRNR" id="PIRNR006113"/>
    </source>
</evidence>
<dbReference type="EMBL" id="DQ295241">
    <property type="protein sequence ID" value="ABC25410.1"/>
    <property type="molecule type" value="Genomic_DNA"/>
</dbReference>
<sequence length="137" mass="15640">MIYIQRRAIFSAAHRLANPSWSDEKNQAVFGHCANEYSHGHNFQLIVTVKGEVNTDTGFVMNMVDLKAIMDSEIIQHVDHRNLNHDVPFMQGIMPSTENLAMIFWQQIEGPIAKHGAALHCIRIVETENNMVEYYGE</sequence>
<dbReference type="InterPro" id="IPR007115">
    <property type="entry name" value="6-PTP_synth/QueD"/>
</dbReference>
<comment type="catalytic activity">
    <reaction evidence="7 8">
        <text>7,8-dihydroneopterin 3'-triphosphate + H2O = 6-carboxy-5,6,7,8-tetrahydropterin + triphosphate + acetaldehyde + 2 H(+)</text>
        <dbReference type="Rhea" id="RHEA:27966"/>
        <dbReference type="ChEBI" id="CHEBI:15343"/>
        <dbReference type="ChEBI" id="CHEBI:15377"/>
        <dbReference type="ChEBI" id="CHEBI:15378"/>
        <dbReference type="ChEBI" id="CHEBI:18036"/>
        <dbReference type="ChEBI" id="CHEBI:58462"/>
        <dbReference type="ChEBI" id="CHEBI:61032"/>
        <dbReference type="EC" id="4.1.2.50"/>
    </reaction>
</comment>
<keyword evidence="6 8" id="KW-0456">Lyase</keyword>
<evidence type="ECO:0000256" key="10">
    <source>
        <dbReference type="PIRSR" id="PIRSR006113-2"/>
    </source>
</evidence>
<protein>
    <recommendedName>
        <fullName evidence="3 8">6-carboxy-5,6,7,8-tetrahydropterin synthase</fullName>
        <ecNumber evidence="8">4.-.-.-</ecNumber>
    </recommendedName>
</protein>
<keyword evidence="5 8" id="KW-0862">Zinc</keyword>
<dbReference type="EC" id="4.-.-.-" evidence="8"/>
<evidence type="ECO:0000256" key="4">
    <source>
        <dbReference type="ARBA" id="ARBA00022723"/>
    </source>
</evidence>
<dbReference type="PANTHER" id="PTHR12589">
    <property type="entry name" value="PYRUVOYL TETRAHYDROBIOPTERIN SYNTHASE"/>
    <property type="match status" value="1"/>
</dbReference>
<evidence type="ECO:0000256" key="1">
    <source>
        <dbReference type="ARBA" id="ARBA00005061"/>
    </source>
</evidence>
<dbReference type="Pfam" id="PF01242">
    <property type="entry name" value="PTPS"/>
    <property type="match status" value="1"/>
</dbReference>
<reference evidence="11" key="1">
    <citation type="journal article" date="2006" name="Appl. Environ. Microbiol.">
        <title>Comparative genomics of DNA fragments from six Antarctic marine planktonic bacteria.</title>
        <authorList>
            <person name="Grzymski J.J."/>
            <person name="Carter B.J."/>
            <person name="DeLong E.F."/>
            <person name="Feldman R.A."/>
            <person name="Ghadiri A."/>
            <person name="Murray A.E."/>
        </authorList>
    </citation>
    <scope>NUCLEOTIDE SEQUENCE</scope>
</reference>
<dbReference type="GO" id="GO:0008616">
    <property type="term" value="P:tRNA queuosine(34) biosynthetic process"/>
    <property type="evidence" value="ECO:0007669"/>
    <property type="project" value="UniProtKB-KW"/>
</dbReference>
<feature type="active site" description="Charge relay system" evidence="9">
    <location>
        <position position="126"/>
    </location>
</feature>
<evidence type="ECO:0000256" key="7">
    <source>
        <dbReference type="ARBA" id="ARBA00048807"/>
    </source>
</evidence>
<evidence type="ECO:0000256" key="2">
    <source>
        <dbReference type="ARBA" id="ARBA00008900"/>
    </source>
</evidence>
<evidence type="ECO:0000256" key="9">
    <source>
        <dbReference type="PIRSR" id="PIRSR006113-1"/>
    </source>
</evidence>
<name>Q2PY17_9BACT</name>
<feature type="binding site" evidence="10">
    <location>
        <position position="39"/>
    </location>
    <ligand>
        <name>Zn(2+)</name>
        <dbReference type="ChEBI" id="CHEBI:29105"/>
    </ligand>
</feature>
<feature type="binding site" evidence="10">
    <location>
        <position position="41"/>
    </location>
    <ligand>
        <name>Zn(2+)</name>
        <dbReference type="ChEBI" id="CHEBI:29105"/>
    </ligand>
</feature>
<dbReference type="GO" id="GO:0070497">
    <property type="term" value="F:6-carboxytetrahydropterin synthase activity"/>
    <property type="evidence" value="ECO:0007669"/>
    <property type="project" value="UniProtKB-EC"/>
</dbReference>
<keyword evidence="4 8" id="KW-0479">Metal-binding</keyword>
<dbReference type="InterPro" id="IPR038418">
    <property type="entry name" value="6-PTP_synth/QueD_sf"/>
</dbReference>
<feature type="binding site" evidence="10">
    <location>
        <position position="14"/>
    </location>
    <ligand>
        <name>Zn(2+)</name>
        <dbReference type="ChEBI" id="CHEBI:29105"/>
    </ligand>
</feature>
<feature type="active site" description="Charge relay system" evidence="9">
    <location>
        <position position="80"/>
    </location>
</feature>
<dbReference type="PIRSF" id="PIRSF006113">
    <property type="entry name" value="PTP_synth"/>
    <property type="match status" value="1"/>
</dbReference>
<evidence type="ECO:0000256" key="6">
    <source>
        <dbReference type="ARBA" id="ARBA00023239"/>
    </source>
</evidence>
<keyword evidence="8" id="KW-0671">Queuosine biosynthesis</keyword>
<evidence type="ECO:0000256" key="5">
    <source>
        <dbReference type="ARBA" id="ARBA00022833"/>
    </source>
</evidence>
<evidence type="ECO:0000313" key="11">
    <source>
        <dbReference type="EMBL" id="ABC25410.1"/>
    </source>
</evidence>
<dbReference type="FunFam" id="3.30.479.10:FF:000003">
    <property type="entry name" value="6-pyruvoyl tetrahydrobiopterin synthase"/>
    <property type="match status" value="1"/>
</dbReference>
<feature type="active site" description="Proton acceptor" evidence="9">
    <location>
        <position position="33"/>
    </location>
</feature>
<organism evidence="11">
    <name type="scientific">uncultured marine bacterium Ant39E11</name>
    <dbReference type="NCBI Taxonomy" id="360427"/>
    <lineage>
        <taxon>Bacteria</taxon>
        <taxon>environmental samples</taxon>
    </lineage>
</organism>
<dbReference type="Gene3D" id="3.30.479.10">
    <property type="entry name" value="6-pyruvoyl tetrahydropterin synthase/QueD"/>
    <property type="match status" value="1"/>
</dbReference>
<evidence type="ECO:0000256" key="3">
    <source>
        <dbReference type="ARBA" id="ARBA00018141"/>
    </source>
</evidence>
<dbReference type="SUPFAM" id="SSF55620">
    <property type="entry name" value="Tetrahydrobiopterin biosynthesis enzymes-like"/>
    <property type="match status" value="1"/>
</dbReference>
<dbReference type="AlphaFoldDB" id="Q2PY17"/>
<dbReference type="GO" id="GO:0046872">
    <property type="term" value="F:metal ion binding"/>
    <property type="evidence" value="ECO:0007669"/>
    <property type="project" value="UniProtKB-KW"/>
</dbReference>